<reference evidence="3" key="1">
    <citation type="journal article" date="2019" name="Int. J. Syst. Evol. Microbiol.">
        <title>The Global Catalogue of Microorganisms (GCM) 10K type strain sequencing project: providing services to taxonomists for standard genome sequencing and annotation.</title>
        <authorList>
            <consortium name="The Broad Institute Genomics Platform"/>
            <consortium name="The Broad Institute Genome Sequencing Center for Infectious Disease"/>
            <person name="Wu L."/>
            <person name="Ma J."/>
        </authorList>
    </citation>
    <scope>NUCLEOTIDE SEQUENCE [LARGE SCALE GENOMIC DNA]</scope>
    <source>
        <strain evidence="3">CGMCC 1.15731</strain>
    </source>
</reference>
<evidence type="ECO:0000313" key="2">
    <source>
        <dbReference type="EMBL" id="MFC4623957.1"/>
    </source>
</evidence>
<gene>
    <name evidence="2" type="ORF">ACFO1V_01715</name>
</gene>
<feature type="region of interest" description="Disordered" evidence="1">
    <location>
        <begin position="60"/>
        <end position="100"/>
    </location>
</feature>
<dbReference type="PROSITE" id="PS51257">
    <property type="entry name" value="PROKAR_LIPOPROTEIN"/>
    <property type="match status" value="1"/>
</dbReference>
<evidence type="ECO:0000256" key="1">
    <source>
        <dbReference type="SAM" id="MobiDB-lite"/>
    </source>
</evidence>
<dbReference type="RefSeq" id="WP_374834775.1">
    <property type="nucleotide sequence ID" value="NZ_JBHEEZ010000097.1"/>
</dbReference>
<proteinExistence type="predicted"/>
<dbReference type="EMBL" id="JBHSEL010000018">
    <property type="protein sequence ID" value="MFC4623957.1"/>
    <property type="molecule type" value="Genomic_DNA"/>
</dbReference>
<keyword evidence="3" id="KW-1185">Reference proteome</keyword>
<protein>
    <recommendedName>
        <fullName evidence="4">DUF1311 domain-containing protein</fullName>
    </recommendedName>
</protein>
<dbReference type="Proteomes" id="UP001596042">
    <property type="component" value="Unassembled WGS sequence"/>
</dbReference>
<organism evidence="2 3">
    <name type="scientific">Daeguia caeni</name>
    <dbReference type="NCBI Taxonomy" id="439612"/>
    <lineage>
        <taxon>Bacteria</taxon>
        <taxon>Pseudomonadati</taxon>
        <taxon>Pseudomonadota</taxon>
        <taxon>Alphaproteobacteria</taxon>
        <taxon>Hyphomicrobiales</taxon>
        <taxon>Brucellaceae</taxon>
        <taxon>Daeguia</taxon>
    </lineage>
</organism>
<name>A0ABV9H101_9HYPH</name>
<accession>A0ABV9H101</accession>
<sequence>MVRSGLRLAGLTLVLGGLVAGCVSSEEQRAMDMARDRDYCLSLGFPTGSSALAECMATASASREAERNRQAQELRDWRRRQDDFRRMQENKKNAKPDNCRSVERVTTREDGTVETKREWTCTSF</sequence>
<feature type="compositionally biased region" description="Basic and acidic residues" evidence="1">
    <location>
        <begin position="63"/>
        <end position="100"/>
    </location>
</feature>
<evidence type="ECO:0008006" key="4">
    <source>
        <dbReference type="Google" id="ProtNLM"/>
    </source>
</evidence>
<evidence type="ECO:0000313" key="3">
    <source>
        <dbReference type="Proteomes" id="UP001596042"/>
    </source>
</evidence>
<comment type="caution">
    <text evidence="2">The sequence shown here is derived from an EMBL/GenBank/DDBJ whole genome shotgun (WGS) entry which is preliminary data.</text>
</comment>